<reference evidence="10" key="1">
    <citation type="submission" date="2014-02" db="EMBL/GenBank/DDBJ databases">
        <authorList>
            <person name="Genoscope - CEA"/>
        </authorList>
    </citation>
    <scope>NUCLEOTIDE SEQUENCE</scope>
    <source>
        <strain evidence="10">LS3</strain>
    </source>
</reference>
<dbReference type="Pfam" id="PF10404">
    <property type="entry name" value="BHD_2"/>
    <property type="match status" value="1"/>
</dbReference>
<comment type="similarity">
    <text evidence="2">Belongs to the XPC family.</text>
</comment>
<dbReference type="Gene3D" id="3.90.260.10">
    <property type="entry name" value="Transglutaminase-like"/>
    <property type="match status" value="1"/>
</dbReference>
<dbReference type="GO" id="GO:0003697">
    <property type="term" value="F:single-stranded DNA binding"/>
    <property type="evidence" value="ECO:0007669"/>
    <property type="project" value="TreeGrafter"/>
</dbReference>
<dbReference type="GO" id="GO:0006298">
    <property type="term" value="P:mismatch repair"/>
    <property type="evidence" value="ECO:0007669"/>
    <property type="project" value="TreeGrafter"/>
</dbReference>
<dbReference type="InterPro" id="IPR018328">
    <property type="entry name" value="Rad4_beta-hairpin_dom3"/>
</dbReference>
<evidence type="ECO:0000256" key="1">
    <source>
        <dbReference type="ARBA" id="ARBA00004123"/>
    </source>
</evidence>
<feature type="region of interest" description="Disordered" evidence="6">
    <location>
        <begin position="836"/>
        <end position="1032"/>
    </location>
</feature>
<dbReference type="Pfam" id="PF03835">
    <property type="entry name" value="Rad4"/>
    <property type="match status" value="1"/>
</dbReference>
<keyword evidence="3" id="KW-0227">DNA damage</keyword>
<dbReference type="InterPro" id="IPR018326">
    <property type="entry name" value="Rad4_beta-hairpin_dom1"/>
</dbReference>
<dbReference type="SMART" id="SM01030">
    <property type="entry name" value="BHD_1"/>
    <property type="match status" value="1"/>
</dbReference>
<feature type="compositionally biased region" description="Acidic residues" evidence="6">
    <location>
        <begin position="1006"/>
        <end position="1019"/>
    </location>
</feature>
<evidence type="ECO:0000256" key="6">
    <source>
        <dbReference type="SAM" id="MobiDB-lite"/>
    </source>
</evidence>
<sequence>MGSIDGPPEAIHQRHTIIRHPHQFLLLSFILFSQVNATWLILNLSCIEMPLKLPWTESIISLVALEHHLRSKVADLDNKISLSRTPCNCNAMKRSREDPKRGGNLSSLTGVPLNYLSMVGQIRAEARRTEDRPLKKRKSRRKDGDERSGSEPPAESSERLDHTEDQIEHDKEQLKDVLAEKVEAEEGSDLDESEDSDEDIDWEQVDIETRATPDIPGVGDSEDPSNTGDETLTVTLNPQTPPKARQSAKLRPLSKREQQERLIIHKIHLICLLFHVHLRNLWCNDRAVLNTLRHVFSPIVEKELHPPDHLSDTLKTRKFLDGLRHAAAFWKKQFRVTSNGLRMVSWRDIMHKDREIESAMDLPKFRKGITTFKGSRDLGAQAFCAALRAAGVKTRLVCSLQPLDFTSRVALASEDEVRHTVPGPSPIPTFWIEAFEPISKRWVTVEPMVTLYVEIVRSRTKTKLEPAQNDMANSLRYVVGFDAEGAVVDVTRRYSHRYNAKTRKKRITSVSHEESQWYDRLIAIFQRRVPTEDEIAEQKELSNRESAEGLPSSLQDLKGHPKFVIEEHLRKDEVLSESCTPYGKISLRGRLVPVYRRTDVYSVKSAQKWYRLGRILKPGCQPRKLSIQKRPLSRLDEDSGQEETVGLYSEDQTELYVPPPVENGVVPKNQFNNIDLYVPSMLPKGAVHIPYDGISVAARLVEVDYADAVVGFEYANRKMNAKKKGIVVAKEHAHAVMTAYNQLLEEQKEEDRQVILAKALLRWRKFLVALRIKDRLDRRHGKIDRPLSEAHGNENELESAEPEEEVQENFETQKDSMGWDSIPVLPEEARAQEIESFEVPIDSEVTVPTRLPKDTLGLGPGESEPGQQMDSDTESEAGGSQKANSDSESEAGGFQKVSSDTESEAGGFQKLDCQSDEERGFEREQTPMLENVNPEVMDGEFPEQMKLSGNPDGPDGDQLDNPEIGPRGSVSLPVEDAQDAQEIQRDLSNSTPCDEIESTSKGNADETNDNDEDLSEDFFPDSMSESELLEDT</sequence>
<reference evidence="10" key="2">
    <citation type="submission" date="2014-06" db="EMBL/GenBank/DDBJ databases">
        <title>The complete genome of Blastobotrys (Arxula) adeninivorans LS3 - a yeast of biotechnological interest.</title>
        <authorList>
            <person name="Kunze G."/>
            <person name="Gaillardin C."/>
            <person name="Czernicka M."/>
            <person name="Durrens P."/>
            <person name="Martin T."/>
            <person name="Boer E."/>
            <person name="Gabaldon T."/>
            <person name="Cruz J."/>
            <person name="Talla E."/>
            <person name="Marck C."/>
            <person name="Goffeau A."/>
            <person name="Barbe V."/>
            <person name="Baret P."/>
            <person name="Baronian K."/>
            <person name="Beier S."/>
            <person name="Bleykasten C."/>
            <person name="Bode R."/>
            <person name="Casaregola S."/>
            <person name="Despons L."/>
            <person name="Fairhead C."/>
            <person name="Giersberg M."/>
            <person name="Gierski P."/>
            <person name="Hahnel U."/>
            <person name="Hartmann A."/>
            <person name="Jankowska D."/>
            <person name="Jubin C."/>
            <person name="Jung P."/>
            <person name="Lafontaine I."/>
            <person name="Leh-Louis V."/>
            <person name="Lemaire M."/>
            <person name="Marcet-Houben M."/>
            <person name="Mascher M."/>
            <person name="Morel G."/>
            <person name="Richard G.-F."/>
            <person name="Riechen J."/>
            <person name="Sacerdot C."/>
            <person name="Sarkar A."/>
            <person name="Savel G."/>
            <person name="Schacherer J."/>
            <person name="Sherman D."/>
            <person name="Straub M.-L."/>
            <person name="Stein N."/>
            <person name="Thierry A."/>
            <person name="Trautwein-Schult A."/>
            <person name="Westhof E."/>
            <person name="Worch S."/>
            <person name="Dujon B."/>
            <person name="Souciet J.-L."/>
            <person name="Wincker P."/>
            <person name="Scholz U."/>
            <person name="Neuveglise N."/>
        </authorList>
    </citation>
    <scope>NUCLEOTIDE SEQUENCE</scope>
    <source>
        <strain evidence="10">LS3</strain>
    </source>
</reference>
<feature type="compositionally biased region" description="Polar residues" evidence="6">
    <location>
        <begin position="224"/>
        <end position="238"/>
    </location>
</feature>
<dbReference type="Gene3D" id="3.30.60.290">
    <property type="entry name" value="Rad4, beta-hairpin domain BHD2"/>
    <property type="match status" value="1"/>
</dbReference>
<dbReference type="EMBL" id="HG937694">
    <property type="protein sequence ID" value="CDP37337.1"/>
    <property type="molecule type" value="Genomic_DNA"/>
</dbReference>
<feature type="compositionally biased region" description="Acidic residues" evidence="6">
    <location>
        <begin position="795"/>
        <end position="808"/>
    </location>
</feature>
<evidence type="ECO:0000259" key="9">
    <source>
        <dbReference type="SMART" id="SM01032"/>
    </source>
</evidence>
<feature type="region of interest" description="Disordered" evidence="6">
    <location>
        <begin position="126"/>
        <end position="169"/>
    </location>
</feature>
<comment type="subcellular location">
    <subcellularLocation>
        <location evidence="1">Nucleus</location>
    </subcellularLocation>
</comment>
<feature type="region of interest" description="Disordered" evidence="6">
    <location>
        <begin position="785"/>
        <end position="819"/>
    </location>
</feature>
<feature type="compositionally biased region" description="Acidic residues" evidence="6">
    <location>
        <begin position="185"/>
        <end position="201"/>
    </location>
</feature>
<name>A0A060TEN2_BLAAD</name>
<evidence type="ECO:0000256" key="5">
    <source>
        <dbReference type="ARBA" id="ARBA00023242"/>
    </source>
</evidence>
<dbReference type="Pfam" id="PF10405">
    <property type="entry name" value="BHD_3"/>
    <property type="match status" value="1"/>
</dbReference>
<gene>
    <name evidence="10" type="ORF">GNLVRS02_ARAD1D09130g</name>
</gene>
<feature type="region of interest" description="Disordered" evidence="6">
    <location>
        <begin position="182"/>
        <end position="201"/>
    </location>
</feature>
<dbReference type="PANTHER" id="PTHR12135">
    <property type="entry name" value="DNA REPAIR PROTEIN XP-C / RAD4"/>
    <property type="match status" value="1"/>
</dbReference>
<feature type="compositionally biased region" description="Basic and acidic residues" evidence="6">
    <location>
        <begin position="156"/>
        <end position="169"/>
    </location>
</feature>
<keyword evidence="5" id="KW-0539">Nucleus</keyword>
<dbReference type="InterPro" id="IPR004583">
    <property type="entry name" value="DNA_repair_Rad4"/>
</dbReference>
<evidence type="ECO:0000313" key="10">
    <source>
        <dbReference type="EMBL" id="CDP37337.1"/>
    </source>
</evidence>
<dbReference type="AlphaFoldDB" id="A0A060TEN2"/>
<keyword evidence="4" id="KW-0234">DNA repair</keyword>
<dbReference type="InterPro" id="IPR042488">
    <property type="entry name" value="Rad4_BHD3_sf"/>
</dbReference>
<evidence type="ECO:0000256" key="2">
    <source>
        <dbReference type="ARBA" id="ARBA00009525"/>
    </source>
</evidence>
<feature type="compositionally biased region" description="Basic and acidic residues" evidence="6">
    <location>
        <begin position="785"/>
        <end position="794"/>
    </location>
</feature>
<dbReference type="SMART" id="SM01031">
    <property type="entry name" value="BHD_2"/>
    <property type="match status" value="1"/>
</dbReference>
<dbReference type="GO" id="GO:0005737">
    <property type="term" value="C:cytoplasm"/>
    <property type="evidence" value="ECO:0007669"/>
    <property type="project" value="TreeGrafter"/>
</dbReference>
<feature type="domain" description="Rad4 beta-hairpin" evidence="7">
    <location>
        <begin position="546"/>
        <end position="601"/>
    </location>
</feature>
<dbReference type="InterPro" id="IPR036985">
    <property type="entry name" value="Transglutaminase-like_sf"/>
</dbReference>
<dbReference type="PANTHER" id="PTHR12135:SF0">
    <property type="entry name" value="DNA REPAIR PROTEIN COMPLEMENTING XP-C CELLS"/>
    <property type="match status" value="1"/>
</dbReference>
<proteinExistence type="inferred from homology"/>
<feature type="domain" description="Rad4 beta-hairpin" evidence="8">
    <location>
        <begin position="603"/>
        <end position="659"/>
    </location>
</feature>
<feature type="domain" description="Rad4 beta-hairpin" evidence="9">
    <location>
        <begin position="666"/>
        <end position="740"/>
    </location>
</feature>
<accession>A0A060TEN2</accession>
<dbReference type="GO" id="GO:0000111">
    <property type="term" value="C:nucleotide-excision repair factor 2 complex"/>
    <property type="evidence" value="ECO:0007669"/>
    <property type="project" value="TreeGrafter"/>
</dbReference>
<feature type="compositionally biased region" description="Basic and acidic residues" evidence="6">
    <location>
        <begin position="916"/>
        <end position="925"/>
    </location>
</feature>
<feature type="region of interest" description="Disordered" evidence="6">
    <location>
        <begin position="207"/>
        <end position="253"/>
    </location>
</feature>
<dbReference type="GO" id="GO:0003684">
    <property type="term" value="F:damaged DNA binding"/>
    <property type="evidence" value="ECO:0007669"/>
    <property type="project" value="InterPro"/>
</dbReference>
<dbReference type="SUPFAM" id="SSF54001">
    <property type="entry name" value="Cysteine proteinases"/>
    <property type="match status" value="1"/>
</dbReference>
<evidence type="ECO:0000256" key="4">
    <source>
        <dbReference type="ARBA" id="ARBA00023204"/>
    </source>
</evidence>
<dbReference type="SMART" id="SM01032">
    <property type="entry name" value="BHD_3"/>
    <property type="match status" value="1"/>
</dbReference>
<dbReference type="Pfam" id="PF10403">
    <property type="entry name" value="BHD_1"/>
    <property type="match status" value="1"/>
</dbReference>
<dbReference type="InterPro" id="IPR018327">
    <property type="entry name" value="BHD_2"/>
</dbReference>
<dbReference type="Gene3D" id="2.20.20.110">
    <property type="entry name" value="Rad4, beta-hairpin domain BHD1"/>
    <property type="match status" value="1"/>
</dbReference>
<evidence type="ECO:0000259" key="7">
    <source>
        <dbReference type="SMART" id="SM01030"/>
    </source>
</evidence>
<dbReference type="InterPro" id="IPR018325">
    <property type="entry name" value="Rad4/PNGase_transGLS-fold"/>
</dbReference>
<dbReference type="GO" id="GO:0071942">
    <property type="term" value="C:XPC complex"/>
    <property type="evidence" value="ECO:0007669"/>
    <property type="project" value="TreeGrafter"/>
</dbReference>
<evidence type="ECO:0000259" key="8">
    <source>
        <dbReference type="SMART" id="SM01031"/>
    </source>
</evidence>
<dbReference type="GO" id="GO:0006289">
    <property type="term" value="P:nucleotide-excision repair"/>
    <property type="evidence" value="ECO:0007669"/>
    <property type="project" value="InterPro"/>
</dbReference>
<evidence type="ECO:0000256" key="3">
    <source>
        <dbReference type="ARBA" id="ARBA00022763"/>
    </source>
</evidence>
<organism evidence="10">
    <name type="scientific">Blastobotrys adeninivorans</name>
    <name type="common">Yeast</name>
    <name type="synonym">Arxula adeninivorans</name>
    <dbReference type="NCBI Taxonomy" id="409370"/>
    <lineage>
        <taxon>Eukaryota</taxon>
        <taxon>Fungi</taxon>
        <taxon>Dikarya</taxon>
        <taxon>Ascomycota</taxon>
        <taxon>Saccharomycotina</taxon>
        <taxon>Dipodascomycetes</taxon>
        <taxon>Dipodascales</taxon>
        <taxon>Trichomonascaceae</taxon>
        <taxon>Blastobotrys</taxon>
    </lineage>
</organism>
<dbReference type="Gene3D" id="3.30.70.2460">
    <property type="entry name" value="Rad4, beta-hairpin domain BHD3"/>
    <property type="match status" value="1"/>
</dbReference>
<dbReference type="InterPro" id="IPR038765">
    <property type="entry name" value="Papain-like_cys_pep_sf"/>
</dbReference>
<protein>
    <submittedName>
        <fullName evidence="10">ARAD1D09130p</fullName>
    </submittedName>
</protein>
<dbReference type="PhylomeDB" id="A0A060TEN2"/>